<sequence length="437" mass="48154">MGSNGINEDLSRQVRVRFLTKLPPPFKVQTSSIAIPANLSRMGLSEIVNLLLKNSNAEFETTPFDFLIDGELIRMPLEQFLLVKSISAEKILEIEYIRAVAPRKHEDPHLHDDWVSSIDGSNPRFVLTGCYDNLARIWKDGSFCTHSLQGHNGAITSVCVINQKGNSSRNDICIATGSKDKTLRLWMFDVAESADNPVRIGAFKILRGHTSSVQSISAIPSGDMVCSGSWDSSIKLWKVVSEGDGDSVSIKRRRLITNVDEPQLEAEATADLVGHTQCVSSIVWLEPQTIYSASWDHSIRIWDVPSEKATSNLVCGKALNCLDVGGEGSALIAAGGSDHVLRVWDPRRPSSSAPIFQFSSHSLWISACKWHPRSIFHLLSASYDGKVMLWDLRTAWPLAKIDAHKDKVLCADWWKDDSVVSGGADSKLFISSGISII</sequence>
<dbReference type="GeneID" id="110022545"/>
<evidence type="ECO:0000256" key="7">
    <source>
        <dbReference type="PROSITE-ProRule" id="PRU00221"/>
    </source>
</evidence>
<protein>
    <recommendedName>
        <fullName evidence="6">Ribosome biogenesis protein WDR12 homolog</fullName>
    </recommendedName>
</protein>
<proteinExistence type="evidence at transcript level"/>
<dbReference type="PANTHER" id="PTHR19855:SF11">
    <property type="entry name" value="RIBOSOME BIOGENESIS PROTEIN WDR12"/>
    <property type="match status" value="1"/>
</dbReference>
<evidence type="ECO:0000256" key="6">
    <source>
        <dbReference type="HAMAP-Rule" id="MF_03029"/>
    </source>
</evidence>
<reference evidence="9" key="2">
    <citation type="journal article" date="2017" name="Plant J.">
        <title>Concomitant loss of NDH complex-related genes within chloroplast and nuclear genomes in some orchids.</title>
        <authorList>
            <person name="Lin C.S."/>
            <person name="Chen J.J."/>
            <person name="Chiu C.C."/>
            <person name="Hsiao H.C."/>
            <person name="Yang C.J."/>
            <person name="Jin X.H."/>
            <person name="Leebens-Mack J."/>
            <person name="dePamphilis C.W."/>
            <person name="Huang Y.T."/>
            <person name="Yang L.H."/>
            <person name="Chang W.J."/>
            <person name="Kui L."/>
            <person name="Wong G.K."/>
            <person name="Hu J.M."/>
            <person name="Wang W."/>
            <person name="Shih M.C."/>
        </authorList>
    </citation>
    <scope>NUCLEOTIDE SEQUENCE</scope>
</reference>
<dbReference type="PRINTS" id="PR00320">
    <property type="entry name" value="GPROTEINBRPT"/>
</dbReference>
<feature type="domain" description="NLE" evidence="8">
    <location>
        <begin position="14"/>
        <end position="81"/>
    </location>
</feature>
<dbReference type="GO" id="GO:0000466">
    <property type="term" value="P:maturation of 5.8S rRNA from tricistronic rRNA transcript (SSU-rRNA, 5.8S rRNA, LSU-rRNA)"/>
    <property type="evidence" value="ECO:0007669"/>
    <property type="project" value="UniProtKB-UniRule"/>
</dbReference>
<dbReference type="AlphaFoldDB" id="A0A1S6YG17"/>
<feature type="repeat" description="WD" evidence="7">
    <location>
        <begin position="358"/>
        <end position="394"/>
    </location>
</feature>
<keyword evidence="2 6" id="KW-0698">rRNA processing</keyword>
<evidence type="ECO:0000256" key="2">
    <source>
        <dbReference type="ARBA" id="ARBA00022552"/>
    </source>
</evidence>
<reference evidence="9" key="1">
    <citation type="submission" date="2016-05" db="EMBL/GenBank/DDBJ databases">
        <authorList>
            <person name="Lavstsen T."/>
            <person name="Jespersen J.S."/>
        </authorList>
    </citation>
    <scope>NUCLEOTIDE SEQUENCE</scope>
</reference>
<dbReference type="SMART" id="SM00320">
    <property type="entry name" value="WD40"/>
    <property type="match status" value="7"/>
</dbReference>
<comment type="similarity">
    <text evidence="6">Belongs to the WD repeat WDR12/YTM1 family.</text>
</comment>
<name>A0A1S6YG17_PHAEQ</name>
<dbReference type="PROSITE" id="PS50082">
    <property type="entry name" value="WD_REPEATS_2"/>
    <property type="match status" value="3"/>
</dbReference>
<dbReference type="KEGG" id="peq:110022545"/>
<dbReference type="InterPro" id="IPR020472">
    <property type="entry name" value="WD40_PAC1"/>
</dbReference>
<dbReference type="FunFam" id="2.130.10.10:FF:000399">
    <property type="entry name" value="Ribosome biogenesis protein WDR12 homolog"/>
    <property type="match status" value="1"/>
</dbReference>
<evidence type="ECO:0000256" key="1">
    <source>
        <dbReference type="ARBA" id="ARBA00022517"/>
    </source>
</evidence>
<evidence type="ECO:0000256" key="4">
    <source>
        <dbReference type="ARBA" id="ARBA00022737"/>
    </source>
</evidence>
<dbReference type="OrthoDB" id="10251381at2759"/>
<dbReference type="GO" id="GO:0005654">
    <property type="term" value="C:nucleoplasm"/>
    <property type="evidence" value="ECO:0007669"/>
    <property type="project" value="UniProtKB-SubCell"/>
</dbReference>
<keyword evidence="5 6" id="KW-0539">Nucleus</keyword>
<comment type="function">
    <text evidence="6">Required for maturation of ribosomal RNAs and formation of the large ribosomal subunit.</text>
</comment>
<evidence type="ECO:0000313" key="9">
    <source>
        <dbReference type="EMBL" id="AQX44209.1"/>
    </source>
</evidence>
<dbReference type="InterPro" id="IPR001680">
    <property type="entry name" value="WD40_rpt"/>
</dbReference>
<dbReference type="SUPFAM" id="SSF50978">
    <property type="entry name" value="WD40 repeat-like"/>
    <property type="match status" value="1"/>
</dbReference>
<dbReference type="RefSeq" id="XP_020577207.1">
    <property type="nucleotide sequence ID" value="XM_020721548.1"/>
</dbReference>
<keyword evidence="4" id="KW-0677">Repeat</keyword>
<dbReference type="GO" id="GO:0005730">
    <property type="term" value="C:nucleolus"/>
    <property type="evidence" value="ECO:0007669"/>
    <property type="project" value="UniProtKB-SubCell"/>
</dbReference>
<dbReference type="Pfam" id="PF00400">
    <property type="entry name" value="WD40"/>
    <property type="match status" value="6"/>
</dbReference>
<dbReference type="PROSITE" id="PS00678">
    <property type="entry name" value="WD_REPEATS_1"/>
    <property type="match status" value="2"/>
</dbReference>
<comment type="subcellular location">
    <subcellularLocation>
        <location evidence="6">Nucleus</location>
        <location evidence="6">Nucleolus</location>
    </subcellularLocation>
    <subcellularLocation>
        <location evidence="6">Nucleus</location>
        <location evidence="6">Nucleoplasm</location>
    </subcellularLocation>
</comment>
<evidence type="ECO:0000256" key="5">
    <source>
        <dbReference type="ARBA" id="ARBA00023242"/>
    </source>
</evidence>
<dbReference type="InterPro" id="IPR012972">
    <property type="entry name" value="NLE"/>
</dbReference>
<dbReference type="InterPro" id="IPR019775">
    <property type="entry name" value="WD40_repeat_CS"/>
</dbReference>
<dbReference type="InterPro" id="IPR015943">
    <property type="entry name" value="WD40/YVTN_repeat-like_dom_sf"/>
</dbReference>
<dbReference type="GO" id="GO:0043021">
    <property type="term" value="F:ribonucleoprotein complex binding"/>
    <property type="evidence" value="ECO:0007669"/>
    <property type="project" value="UniProtKB-UniRule"/>
</dbReference>
<accession>A0A1S6YG17</accession>
<dbReference type="PROSITE" id="PS50294">
    <property type="entry name" value="WD_REPEATS_REGION"/>
    <property type="match status" value="3"/>
</dbReference>
<evidence type="ECO:0000256" key="3">
    <source>
        <dbReference type="ARBA" id="ARBA00022574"/>
    </source>
</evidence>
<feature type="repeat" description="WD" evidence="7">
    <location>
        <begin position="206"/>
        <end position="239"/>
    </location>
</feature>
<organism evidence="9">
    <name type="scientific">Phalaenopsis equestris</name>
    <name type="common">Moth orchid</name>
    <dbReference type="NCBI Taxonomy" id="78828"/>
    <lineage>
        <taxon>Eukaryota</taxon>
        <taxon>Viridiplantae</taxon>
        <taxon>Streptophyta</taxon>
        <taxon>Embryophyta</taxon>
        <taxon>Tracheophyta</taxon>
        <taxon>Spermatophyta</taxon>
        <taxon>Magnoliopsida</taxon>
        <taxon>Liliopsida</taxon>
        <taxon>Asparagales</taxon>
        <taxon>Orchidaceae</taxon>
        <taxon>Epidendroideae</taxon>
        <taxon>Vandeae</taxon>
        <taxon>Aeridinae</taxon>
        <taxon>Phalaenopsis</taxon>
    </lineage>
</organism>
<dbReference type="GO" id="GO:0030687">
    <property type="term" value="C:preribosome, large subunit precursor"/>
    <property type="evidence" value="ECO:0007669"/>
    <property type="project" value="UniProtKB-UniRule"/>
</dbReference>
<keyword evidence="3 7" id="KW-0853">WD repeat</keyword>
<keyword evidence="1 6" id="KW-0690">Ribosome biogenesis</keyword>
<dbReference type="InterPro" id="IPR036322">
    <property type="entry name" value="WD40_repeat_dom_sf"/>
</dbReference>
<dbReference type="PANTHER" id="PTHR19855">
    <property type="entry name" value="WD40 REPEAT PROTEIN 12, 37"/>
    <property type="match status" value="1"/>
</dbReference>
<evidence type="ECO:0000259" key="8">
    <source>
        <dbReference type="Pfam" id="PF08154"/>
    </source>
</evidence>
<dbReference type="InterPro" id="IPR028599">
    <property type="entry name" value="WDR12/Ytm1"/>
</dbReference>
<dbReference type="GO" id="GO:0000463">
    <property type="term" value="P:maturation of LSU-rRNA from tricistronic rRNA transcript (SSU-rRNA, 5.8S rRNA, LSU-rRNA)"/>
    <property type="evidence" value="ECO:0007669"/>
    <property type="project" value="UniProtKB-UniRule"/>
</dbReference>
<dbReference type="Pfam" id="PF08154">
    <property type="entry name" value="NLE"/>
    <property type="match status" value="1"/>
</dbReference>
<dbReference type="EMBL" id="KX215857">
    <property type="protein sequence ID" value="AQX44209.1"/>
    <property type="molecule type" value="mRNA"/>
</dbReference>
<dbReference type="CDD" id="cd00200">
    <property type="entry name" value="WD40"/>
    <property type="match status" value="1"/>
</dbReference>
<dbReference type="Gene3D" id="2.130.10.10">
    <property type="entry name" value="YVTN repeat-like/Quinoprotein amine dehydrogenase"/>
    <property type="match status" value="1"/>
</dbReference>
<dbReference type="HAMAP" id="MF_03029">
    <property type="entry name" value="WDR12"/>
    <property type="match status" value="1"/>
</dbReference>
<feature type="repeat" description="WD" evidence="7">
    <location>
        <begin position="272"/>
        <end position="312"/>
    </location>
</feature>